<dbReference type="InterPro" id="IPR036689">
    <property type="entry name" value="ESAT-6-like_sf"/>
</dbReference>
<feature type="transmembrane region" description="Helical" evidence="2">
    <location>
        <begin position="184"/>
        <end position="210"/>
    </location>
</feature>
<evidence type="ECO:0000313" key="4">
    <source>
        <dbReference type="Proteomes" id="UP000321328"/>
    </source>
</evidence>
<evidence type="ECO:0000256" key="2">
    <source>
        <dbReference type="SAM" id="Phobius"/>
    </source>
</evidence>
<accession>A0A511D0U9</accession>
<gene>
    <name evidence="3" type="ORF">PA7_22330</name>
</gene>
<feature type="region of interest" description="Disordered" evidence="1">
    <location>
        <begin position="265"/>
        <end position="285"/>
    </location>
</feature>
<keyword evidence="4" id="KW-1185">Reference proteome</keyword>
<dbReference type="OrthoDB" id="4763957at2"/>
<dbReference type="SUPFAM" id="SSF140453">
    <property type="entry name" value="EsxAB dimer-like"/>
    <property type="match status" value="1"/>
</dbReference>
<organism evidence="3 4">
    <name type="scientific">Pseudonocardia asaccharolytica DSM 44247 = NBRC 16224</name>
    <dbReference type="NCBI Taxonomy" id="1123024"/>
    <lineage>
        <taxon>Bacteria</taxon>
        <taxon>Bacillati</taxon>
        <taxon>Actinomycetota</taxon>
        <taxon>Actinomycetes</taxon>
        <taxon>Pseudonocardiales</taxon>
        <taxon>Pseudonocardiaceae</taxon>
        <taxon>Pseudonocardia</taxon>
    </lineage>
</organism>
<name>A0A511D0U9_9PSEU</name>
<proteinExistence type="predicted"/>
<feature type="region of interest" description="Disordered" evidence="1">
    <location>
        <begin position="306"/>
        <end position="335"/>
    </location>
</feature>
<feature type="compositionally biased region" description="Basic and acidic residues" evidence="1">
    <location>
        <begin position="306"/>
        <end position="315"/>
    </location>
</feature>
<evidence type="ECO:0000256" key="1">
    <source>
        <dbReference type="SAM" id="MobiDB-lite"/>
    </source>
</evidence>
<dbReference type="Gene3D" id="1.10.287.1060">
    <property type="entry name" value="ESAT-6-like"/>
    <property type="match status" value="1"/>
</dbReference>
<protein>
    <submittedName>
        <fullName evidence="3">Uncharacterized protein</fullName>
    </submittedName>
</protein>
<dbReference type="Proteomes" id="UP000321328">
    <property type="component" value="Unassembled WGS sequence"/>
</dbReference>
<dbReference type="AlphaFoldDB" id="A0A511D0U9"/>
<dbReference type="EMBL" id="BJVI01000020">
    <property type="protein sequence ID" value="GEL18396.1"/>
    <property type="molecule type" value="Genomic_DNA"/>
</dbReference>
<dbReference type="RefSeq" id="WP_028930807.1">
    <property type="nucleotide sequence ID" value="NZ_AUII01000014.1"/>
</dbReference>
<keyword evidence="2" id="KW-1133">Transmembrane helix</keyword>
<dbReference type="STRING" id="1123024.GCA_000423625_03191"/>
<keyword evidence="2" id="KW-0472">Membrane</keyword>
<reference evidence="3 4" key="1">
    <citation type="submission" date="2019-07" db="EMBL/GenBank/DDBJ databases">
        <title>Whole genome shotgun sequence of Pseudonocardia asaccharolytica NBRC 16224.</title>
        <authorList>
            <person name="Hosoyama A."/>
            <person name="Uohara A."/>
            <person name="Ohji S."/>
            <person name="Ichikawa N."/>
        </authorList>
    </citation>
    <scope>NUCLEOTIDE SEQUENCE [LARGE SCALE GENOMIC DNA]</scope>
    <source>
        <strain evidence="3 4">NBRC 16224</strain>
    </source>
</reference>
<evidence type="ECO:0000313" key="3">
    <source>
        <dbReference type="EMBL" id="GEL18396.1"/>
    </source>
</evidence>
<sequence length="335" mass="33937">MTNPLIAAPENEDAEPANWEGAGVFSSVADLTAGLTGGDAQLAAFSAAGAGLDALGLVMNPLGSLLEAGIGWLIEHVAFLHEPLDALAGDPTQIRAQARTWHNVAGELRSVVGRYRDEAGALPGWEGAAADAYRAAARCYTTALRNMGAQADELAVLILGTGELVGTVRALVRDVVASFVADLIMVGIGAVVAAVASAGTTLAAAVAWAVNRACQVAAMIADRIGSLLDDLTGLAGSLGRTCGRLDDVSDAVARGVERIGAGATGSGALRRPAPGENPLGMSPAVAGAAEELGRLPGAKVVVERGKEDAKADAELRGWQASRPADDDLFGRYPSG</sequence>
<keyword evidence="2" id="KW-0812">Transmembrane</keyword>
<comment type="caution">
    <text evidence="3">The sequence shown here is derived from an EMBL/GenBank/DDBJ whole genome shotgun (WGS) entry which is preliminary data.</text>
</comment>